<gene>
    <name evidence="2" type="ORF">GLOTRDRAFT_139485</name>
</gene>
<proteinExistence type="predicted"/>
<protein>
    <submittedName>
        <fullName evidence="2">Uncharacterized protein</fullName>
    </submittedName>
</protein>
<feature type="compositionally biased region" description="Acidic residues" evidence="1">
    <location>
        <begin position="95"/>
        <end position="108"/>
    </location>
</feature>
<evidence type="ECO:0000313" key="2">
    <source>
        <dbReference type="EMBL" id="EPQ54088.1"/>
    </source>
</evidence>
<dbReference type="Proteomes" id="UP000030669">
    <property type="component" value="Unassembled WGS sequence"/>
</dbReference>
<dbReference type="AlphaFoldDB" id="S7Q3S8"/>
<feature type="compositionally biased region" description="Polar residues" evidence="1">
    <location>
        <begin position="32"/>
        <end position="63"/>
    </location>
</feature>
<dbReference type="HOGENOM" id="CLU_1170737_0_0_1"/>
<sequence length="237" mass="26000">MSNGYKPRDNVESDEEYVSEGAKAWLKRQRSKLSSTNGRSQPSQSKADAPPTTTSVKTASQPKSPRKQASKRKRKALGEDAAAAPPSKRVRRQEDSEEFDELDDEEDIPLSKLSQLLKNSAHTGNAPVSKGEKVTIDLTDEVDDEMKPDPDDPLGPIKWFLKCSDLPVRKFLNGLVKGGVTSGQALHQLVRLPASYQDDFLKSIMVGGGWTFLEVQLIKQALCNAQAGTGSLKMKSF</sequence>
<name>S7Q3S8_GLOTA</name>
<reference evidence="2 3" key="1">
    <citation type="journal article" date="2012" name="Science">
        <title>The Paleozoic origin of enzymatic lignin decomposition reconstructed from 31 fungal genomes.</title>
        <authorList>
            <person name="Floudas D."/>
            <person name="Binder M."/>
            <person name="Riley R."/>
            <person name="Barry K."/>
            <person name="Blanchette R.A."/>
            <person name="Henrissat B."/>
            <person name="Martinez A.T."/>
            <person name="Otillar R."/>
            <person name="Spatafora J.W."/>
            <person name="Yadav J.S."/>
            <person name="Aerts A."/>
            <person name="Benoit I."/>
            <person name="Boyd A."/>
            <person name="Carlson A."/>
            <person name="Copeland A."/>
            <person name="Coutinho P.M."/>
            <person name="de Vries R.P."/>
            <person name="Ferreira P."/>
            <person name="Findley K."/>
            <person name="Foster B."/>
            <person name="Gaskell J."/>
            <person name="Glotzer D."/>
            <person name="Gorecki P."/>
            <person name="Heitman J."/>
            <person name="Hesse C."/>
            <person name="Hori C."/>
            <person name="Igarashi K."/>
            <person name="Jurgens J.A."/>
            <person name="Kallen N."/>
            <person name="Kersten P."/>
            <person name="Kohler A."/>
            <person name="Kuees U."/>
            <person name="Kumar T.K.A."/>
            <person name="Kuo A."/>
            <person name="LaButti K."/>
            <person name="Larrondo L.F."/>
            <person name="Lindquist E."/>
            <person name="Ling A."/>
            <person name="Lombard V."/>
            <person name="Lucas S."/>
            <person name="Lundell T."/>
            <person name="Martin R."/>
            <person name="McLaughlin D.J."/>
            <person name="Morgenstern I."/>
            <person name="Morin E."/>
            <person name="Murat C."/>
            <person name="Nagy L.G."/>
            <person name="Nolan M."/>
            <person name="Ohm R.A."/>
            <person name="Patyshakuliyeva A."/>
            <person name="Rokas A."/>
            <person name="Ruiz-Duenas F.J."/>
            <person name="Sabat G."/>
            <person name="Salamov A."/>
            <person name="Samejima M."/>
            <person name="Schmutz J."/>
            <person name="Slot J.C."/>
            <person name="St John F."/>
            <person name="Stenlid J."/>
            <person name="Sun H."/>
            <person name="Sun S."/>
            <person name="Syed K."/>
            <person name="Tsang A."/>
            <person name="Wiebenga A."/>
            <person name="Young D."/>
            <person name="Pisabarro A."/>
            <person name="Eastwood D.C."/>
            <person name="Martin F."/>
            <person name="Cullen D."/>
            <person name="Grigoriev I.V."/>
            <person name="Hibbett D.S."/>
        </authorList>
    </citation>
    <scope>NUCLEOTIDE SEQUENCE [LARGE SCALE GENOMIC DNA]</scope>
    <source>
        <strain evidence="2 3">ATCC 11539</strain>
    </source>
</reference>
<keyword evidence="3" id="KW-1185">Reference proteome</keyword>
<feature type="compositionally biased region" description="Basic residues" evidence="1">
    <location>
        <begin position="64"/>
        <end position="75"/>
    </location>
</feature>
<accession>S7Q3S8</accession>
<feature type="compositionally biased region" description="Basic and acidic residues" evidence="1">
    <location>
        <begin position="1"/>
        <end position="11"/>
    </location>
</feature>
<evidence type="ECO:0000313" key="3">
    <source>
        <dbReference type="Proteomes" id="UP000030669"/>
    </source>
</evidence>
<evidence type="ECO:0000256" key="1">
    <source>
        <dbReference type="SAM" id="MobiDB-lite"/>
    </source>
</evidence>
<organism evidence="2 3">
    <name type="scientific">Gloeophyllum trabeum (strain ATCC 11539 / FP-39264 / Madison 617)</name>
    <name type="common">Brown rot fungus</name>
    <dbReference type="NCBI Taxonomy" id="670483"/>
    <lineage>
        <taxon>Eukaryota</taxon>
        <taxon>Fungi</taxon>
        <taxon>Dikarya</taxon>
        <taxon>Basidiomycota</taxon>
        <taxon>Agaricomycotina</taxon>
        <taxon>Agaricomycetes</taxon>
        <taxon>Gloeophyllales</taxon>
        <taxon>Gloeophyllaceae</taxon>
        <taxon>Gloeophyllum</taxon>
    </lineage>
</organism>
<dbReference type="GeneID" id="19304266"/>
<dbReference type="RefSeq" id="XP_007867427.1">
    <property type="nucleotide sequence ID" value="XM_007869236.1"/>
</dbReference>
<feature type="region of interest" description="Disordered" evidence="1">
    <location>
        <begin position="1"/>
        <end position="108"/>
    </location>
</feature>
<dbReference type="KEGG" id="gtr:GLOTRDRAFT_139485"/>
<dbReference type="EMBL" id="KB469304">
    <property type="protein sequence ID" value="EPQ54088.1"/>
    <property type="molecule type" value="Genomic_DNA"/>
</dbReference>